<dbReference type="EMBL" id="JAGTTL010000023">
    <property type="protein sequence ID" value="KAK6304827.1"/>
    <property type="molecule type" value="Genomic_DNA"/>
</dbReference>
<evidence type="ECO:0000313" key="2">
    <source>
        <dbReference type="EMBL" id="KAK6304827.1"/>
    </source>
</evidence>
<dbReference type="Proteomes" id="UP001356427">
    <property type="component" value="Unassembled WGS sequence"/>
</dbReference>
<sequence>MDDWWSQSHGAVHAQPGPEQSRSGKGKAGSFGPIWSANRLPHYLGSGLRAKPLNPFPLCDGMQAPAFT</sequence>
<accession>A0AAN8LAY8</accession>
<proteinExistence type="predicted"/>
<name>A0AAN8LAY8_9TELE</name>
<gene>
    <name evidence="2" type="ORF">J4Q44_G00254130</name>
</gene>
<protein>
    <submittedName>
        <fullName evidence="2">Uncharacterized protein</fullName>
    </submittedName>
</protein>
<evidence type="ECO:0000256" key="1">
    <source>
        <dbReference type="SAM" id="MobiDB-lite"/>
    </source>
</evidence>
<comment type="caution">
    <text evidence="2">The sequence shown here is derived from an EMBL/GenBank/DDBJ whole genome shotgun (WGS) entry which is preliminary data.</text>
</comment>
<feature type="region of interest" description="Disordered" evidence="1">
    <location>
        <begin position="1"/>
        <end position="31"/>
    </location>
</feature>
<reference evidence="2 3" key="1">
    <citation type="submission" date="2021-04" db="EMBL/GenBank/DDBJ databases">
        <authorList>
            <person name="De Guttry C."/>
            <person name="Zahm M."/>
            <person name="Klopp C."/>
            <person name="Cabau C."/>
            <person name="Louis A."/>
            <person name="Berthelot C."/>
            <person name="Parey E."/>
            <person name="Roest Crollius H."/>
            <person name="Montfort J."/>
            <person name="Robinson-Rechavi M."/>
            <person name="Bucao C."/>
            <person name="Bouchez O."/>
            <person name="Gislard M."/>
            <person name="Lluch J."/>
            <person name="Milhes M."/>
            <person name="Lampietro C."/>
            <person name="Lopez Roques C."/>
            <person name="Donnadieu C."/>
            <person name="Braasch I."/>
            <person name="Desvignes T."/>
            <person name="Postlethwait J."/>
            <person name="Bobe J."/>
            <person name="Wedekind C."/>
            <person name="Guiguen Y."/>
        </authorList>
    </citation>
    <scope>NUCLEOTIDE SEQUENCE [LARGE SCALE GENOMIC DNA]</scope>
    <source>
        <strain evidence="2">Cs_M1</strain>
        <tissue evidence="2">Blood</tissue>
    </source>
</reference>
<keyword evidence="3" id="KW-1185">Reference proteome</keyword>
<dbReference type="AlphaFoldDB" id="A0AAN8LAY8"/>
<evidence type="ECO:0000313" key="3">
    <source>
        <dbReference type="Proteomes" id="UP001356427"/>
    </source>
</evidence>
<organism evidence="2 3">
    <name type="scientific">Coregonus suidteri</name>
    <dbReference type="NCBI Taxonomy" id="861788"/>
    <lineage>
        <taxon>Eukaryota</taxon>
        <taxon>Metazoa</taxon>
        <taxon>Chordata</taxon>
        <taxon>Craniata</taxon>
        <taxon>Vertebrata</taxon>
        <taxon>Euteleostomi</taxon>
        <taxon>Actinopterygii</taxon>
        <taxon>Neopterygii</taxon>
        <taxon>Teleostei</taxon>
        <taxon>Protacanthopterygii</taxon>
        <taxon>Salmoniformes</taxon>
        <taxon>Salmonidae</taxon>
        <taxon>Coregoninae</taxon>
        <taxon>Coregonus</taxon>
    </lineage>
</organism>